<evidence type="ECO:0000313" key="1">
    <source>
        <dbReference type="EMBL" id="AQZ95025.1"/>
    </source>
</evidence>
<dbReference type="STRING" id="1931241.BVH74_09795"/>
<name>A0A1V0B539_9GAMM</name>
<organism evidence="1 2">
    <name type="scientific">Halopseudomonas phragmitis</name>
    <dbReference type="NCBI Taxonomy" id="1931241"/>
    <lineage>
        <taxon>Bacteria</taxon>
        <taxon>Pseudomonadati</taxon>
        <taxon>Pseudomonadota</taxon>
        <taxon>Gammaproteobacteria</taxon>
        <taxon>Pseudomonadales</taxon>
        <taxon>Pseudomonadaceae</taxon>
        <taxon>Halopseudomonas</taxon>
    </lineage>
</organism>
<dbReference type="SMART" id="SM00938">
    <property type="entry name" value="P-II"/>
    <property type="match status" value="1"/>
</dbReference>
<dbReference type="InterPro" id="IPR002187">
    <property type="entry name" value="N-reg_PII"/>
</dbReference>
<keyword evidence="2" id="KW-1185">Reference proteome</keyword>
<dbReference type="KEGG" id="ppha:BVH74_09795"/>
<evidence type="ECO:0000313" key="2">
    <source>
        <dbReference type="Proteomes" id="UP000243488"/>
    </source>
</evidence>
<dbReference type="PROSITE" id="PS51343">
    <property type="entry name" value="PII_GLNB_DOM"/>
    <property type="match status" value="1"/>
</dbReference>
<accession>A0A1V0B539</accession>
<dbReference type="GO" id="GO:0006808">
    <property type="term" value="P:regulation of nitrogen utilization"/>
    <property type="evidence" value="ECO:0007669"/>
    <property type="project" value="InterPro"/>
</dbReference>
<dbReference type="RefSeq" id="WP_080049894.1">
    <property type="nucleotide sequence ID" value="NZ_CP020100.1"/>
</dbReference>
<dbReference type="InterPro" id="IPR015867">
    <property type="entry name" value="N-reg_PII/ATP_PRibTrfase_C"/>
</dbReference>
<dbReference type="GO" id="GO:0030234">
    <property type="term" value="F:enzyme regulator activity"/>
    <property type="evidence" value="ECO:0007669"/>
    <property type="project" value="InterPro"/>
</dbReference>
<dbReference type="InterPro" id="IPR011322">
    <property type="entry name" value="N-reg_PII-like_a/b"/>
</dbReference>
<dbReference type="EMBL" id="CP020100">
    <property type="protein sequence ID" value="AQZ95025.1"/>
    <property type="molecule type" value="Genomic_DNA"/>
</dbReference>
<gene>
    <name evidence="1" type="ORF">BVH74_09795</name>
</gene>
<dbReference type="AlphaFoldDB" id="A0A1V0B539"/>
<sequence>MDFKLIMVFVDNERSESVLDAAREAGATGATIINNAQGQGLKMHKSFFGLEFLGSRTVILLLVEARRSDAIMEAVLKAGKLDESLQTGIALELDVTRAVGLSAHIEALNQQHPVTDS</sequence>
<dbReference type="Proteomes" id="UP000243488">
    <property type="component" value="Chromosome"/>
</dbReference>
<dbReference type="Gene3D" id="3.30.70.120">
    <property type="match status" value="1"/>
</dbReference>
<reference evidence="1 2" key="1">
    <citation type="submission" date="2017-03" db="EMBL/GenBank/DDBJ databases">
        <title>Complete genome sequence of the novel DNRA strain Pseudomonas sp. S-6-2 isolated from Chinese polluted river sediment. Journal of Biotechnology.</title>
        <authorList>
            <person name="Li J."/>
            <person name="Xiang F."/>
            <person name="Wang L."/>
            <person name="Xi L."/>
            <person name="Liu J."/>
        </authorList>
    </citation>
    <scope>NUCLEOTIDE SEQUENCE [LARGE SCALE GENOMIC DNA]</scope>
    <source>
        <strain evidence="1 2">S-6-2</strain>
    </source>
</reference>
<proteinExistence type="predicted"/>
<protein>
    <submittedName>
        <fullName evidence="1">Transcriptional regulator</fullName>
    </submittedName>
</protein>
<dbReference type="SUPFAM" id="SSF54913">
    <property type="entry name" value="GlnB-like"/>
    <property type="match status" value="1"/>
</dbReference>
<dbReference type="Pfam" id="PF00543">
    <property type="entry name" value="P-II"/>
    <property type="match status" value="1"/>
</dbReference>